<keyword evidence="1" id="KW-0812">Transmembrane</keyword>
<feature type="transmembrane region" description="Helical" evidence="1">
    <location>
        <begin position="378"/>
        <end position="403"/>
    </location>
</feature>
<sequence length="551" mass="62471">MKQALVHCVNEGPSRHLTNQAIRRNDEFATAERKLLVMWFVLGLAPLILQTRSFLKFVTPHKVTTSLVVPPDVDQKTVNMTELCPALGLQMAQVWWNFETTHYYDTQQGRLCHIVSPQYNCHGNYVVGTEKSKASSQAPTSCINNSFVAEMYFYHGTIGFYSFYEEITGTYCTTDRTIYGRIAGLGTFDINGSLLARDGGSHGYRMSYWFATVGTVWILYRAIVFRRSYVSCKRFGRKCDELGENLDLNTTTVFVHETMRLSAHGAANYHRVVLLYLLVEGIMSDLFLLVATDEMFAWLQYISFGYNLSGLVLLLFEMIENMGWLNERTRLCIKRLLFSYESSLFGELLSAIGQSHFLTSLSHSDLKDSGSTARAVSYYVWGLVGHGVIVLPLIGFIMSVRIVRAITYTRWRYGVDWNVFMAPCSVDTTLGMLSKMMMLRGYEWMEGELCYKRDALKAFGILRMEEDGAEFLALRKLCWFHVPRHELAVIGAVSGQRVEPCPERPCLGVVGFFDRSLGGSIAETGRQRLAMIHGRSRSILRPAPLHIFPAP</sequence>
<name>W2GCZ3_PHYNI</name>
<organism evidence="2">
    <name type="scientific">Phytophthora nicotianae</name>
    <name type="common">Potato buckeye rot agent</name>
    <name type="synonym">Phytophthora parasitica</name>
    <dbReference type="NCBI Taxonomy" id="4792"/>
    <lineage>
        <taxon>Eukaryota</taxon>
        <taxon>Sar</taxon>
        <taxon>Stramenopiles</taxon>
        <taxon>Oomycota</taxon>
        <taxon>Peronosporomycetes</taxon>
        <taxon>Peronosporales</taxon>
        <taxon>Peronosporaceae</taxon>
        <taxon>Phytophthora</taxon>
    </lineage>
</organism>
<keyword evidence="1" id="KW-1133">Transmembrane helix</keyword>
<protein>
    <submittedName>
        <fullName evidence="2">Uncharacterized protein</fullName>
    </submittedName>
</protein>
<feature type="transmembrane region" description="Helical" evidence="1">
    <location>
        <begin position="337"/>
        <end position="358"/>
    </location>
</feature>
<evidence type="ECO:0000256" key="1">
    <source>
        <dbReference type="SAM" id="Phobius"/>
    </source>
</evidence>
<gene>
    <name evidence="2" type="ORF">L915_13599</name>
</gene>
<dbReference type="Proteomes" id="UP000053236">
    <property type="component" value="Unassembled WGS sequence"/>
</dbReference>
<dbReference type="EMBL" id="KI687633">
    <property type="protein sequence ID" value="ETK80819.1"/>
    <property type="molecule type" value="Genomic_DNA"/>
</dbReference>
<keyword evidence="1" id="KW-0472">Membrane</keyword>
<feature type="transmembrane region" description="Helical" evidence="1">
    <location>
        <begin position="298"/>
        <end position="316"/>
    </location>
</feature>
<feature type="transmembrane region" description="Helical" evidence="1">
    <location>
        <begin position="206"/>
        <end position="224"/>
    </location>
</feature>
<feature type="transmembrane region" description="Helical" evidence="1">
    <location>
        <begin position="273"/>
        <end position="292"/>
    </location>
</feature>
<reference evidence="2" key="1">
    <citation type="submission" date="2013-11" db="EMBL/GenBank/DDBJ databases">
        <title>The Genome Sequence of Phytophthora parasitica CJ02B3.</title>
        <authorList>
            <consortium name="The Broad Institute Genomics Platform"/>
            <person name="Russ C."/>
            <person name="Tyler B."/>
            <person name="Panabieres F."/>
            <person name="Shan W."/>
            <person name="Tripathy S."/>
            <person name="Grunwald N."/>
            <person name="Machado M."/>
            <person name="Johnson C.S."/>
            <person name="Arredondo F."/>
            <person name="Hong C."/>
            <person name="Coffey M."/>
            <person name="Young S.K."/>
            <person name="Zeng Q."/>
            <person name="Gargeya S."/>
            <person name="Fitzgerald M."/>
            <person name="Abouelleil A."/>
            <person name="Alvarado L."/>
            <person name="Chapman S.B."/>
            <person name="Gainer-Dewar J."/>
            <person name="Goldberg J."/>
            <person name="Griggs A."/>
            <person name="Gujja S."/>
            <person name="Hansen M."/>
            <person name="Howarth C."/>
            <person name="Imamovic A."/>
            <person name="Ireland A."/>
            <person name="Larimer J."/>
            <person name="McCowan C."/>
            <person name="Murphy C."/>
            <person name="Pearson M."/>
            <person name="Poon T.W."/>
            <person name="Priest M."/>
            <person name="Roberts A."/>
            <person name="Saif S."/>
            <person name="Shea T."/>
            <person name="Sykes S."/>
            <person name="Wortman J."/>
            <person name="Nusbaum C."/>
            <person name="Birren B."/>
        </authorList>
    </citation>
    <scope>NUCLEOTIDE SEQUENCE [LARGE SCALE GENOMIC DNA]</scope>
    <source>
        <strain evidence="2">CJ02B3</strain>
    </source>
</reference>
<evidence type="ECO:0000313" key="2">
    <source>
        <dbReference type="EMBL" id="ETK80819.1"/>
    </source>
</evidence>
<proteinExistence type="predicted"/>
<accession>W2GCZ3</accession>
<dbReference type="AlphaFoldDB" id="W2GCZ3"/>
<dbReference type="VEuPathDB" id="FungiDB:PPTG_14165"/>